<evidence type="ECO:0000313" key="3">
    <source>
        <dbReference type="EMBL" id="KAJ5081197.1"/>
    </source>
</evidence>
<sequence length="567" mass="62864">MGQLFSRGEEPLAVVNGSSDKSLWSRNLEHILQERSTQYKDKPAVIFPWQGVQLSFRELHDRAITVAESLLRAGVHHGDCIGIMAGNRYEYLEAFVGGGLIGCRVLVLNNTYRPWELEQALNRTECRILFLAPTIGSRSLIDHVNLLDNTSNRSSLPSLSQIVFFGDSPIGLTFKHQNYDEFKKMGVDVCECEYSRPIVQPGDIASFQLTSGTTGEPKVAMLSHLSMLNNARFVGQRLSISSNDVICCPPPLFHCFGLVMGFLAGVIQGATVVFPSDHFNPSETVDSVLKHKCTTLLGVPTMFIAELEMLQSRNQSINTVEKGLIAGSTISQTLIGRLNKGLGLTYMAIAYGMTETAPVSFMSAIDDALNKRTETVGRVMPHTRAKIIDSRGRTVRREERGELCVSGYGLQKGYLNNEEKTREVMKLDKEGVLWMHTGDECIIDKDGYCRVTGRIKDIIIRGGENIFPAEIEERLISHPLISEASVVGLQDSKYGEVVACFLKSPLSEGDRPKTAEIQDWVKSVMSRSKSPQYVFWVGTGGICEDFPKTGSGKHQKHLLREIGNRNI</sequence>
<evidence type="ECO:0000259" key="2">
    <source>
        <dbReference type="Pfam" id="PF13193"/>
    </source>
</evidence>
<dbReference type="InterPro" id="IPR045851">
    <property type="entry name" value="AMP-bd_C_sf"/>
</dbReference>
<name>A0A9W9JU04_9EURO</name>
<dbReference type="GO" id="GO:0031956">
    <property type="term" value="F:medium-chain fatty acid-CoA ligase activity"/>
    <property type="evidence" value="ECO:0007669"/>
    <property type="project" value="TreeGrafter"/>
</dbReference>
<reference evidence="3" key="1">
    <citation type="submission" date="2022-11" db="EMBL/GenBank/DDBJ databases">
        <authorList>
            <person name="Petersen C."/>
        </authorList>
    </citation>
    <scope>NUCLEOTIDE SEQUENCE</scope>
    <source>
        <strain evidence="3">IBT 30069</strain>
    </source>
</reference>
<dbReference type="InterPro" id="IPR020845">
    <property type="entry name" value="AMP-binding_CS"/>
</dbReference>
<feature type="domain" description="AMP-binding enzyme C-terminal" evidence="2">
    <location>
        <begin position="470"/>
        <end position="553"/>
    </location>
</feature>
<dbReference type="Proteomes" id="UP001149165">
    <property type="component" value="Unassembled WGS sequence"/>
</dbReference>
<dbReference type="OrthoDB" id="10253115at2759"/>
<dbReference type="PANTHER" id="PTHR43201">
    <property type="entry name" value="ACYL-COA SYNTHETASE"/>
    <property type="match status" value="1"/>
</dbReference>
<dbReference type="InterPro" id="IPR025110">
    <property type="entry name" value="AMP-bd_C"/>
</dbReference>
<dbReference type="SUPFAM" id="SSF56801">
    <property type="entry name" value="Acetyl-CoA synthetase-like"/>
    <property type="match status" value="1"/>
</dbReference>
<comment type="caution">
    <text evidence="3">The sequence shown here is derived from an EMBL/GenBank/DDBJ whole genome shotgun (WGS) entry which is preliminary data.</text>
</comment>
<feature type="domain" description="AMP-dependent synthetase/ligase" evidence="1">
    <location>
        <begin position="33"/>
        <end position="415"/>
    </location>
</feature>
<evidence type="ECO:0000259" key="1">
    <source>
        <dbReference type="Pfam" id="PF00501"/>
    </source>
</evidence>
<reference evidence="3" key="2">
    <citation type="journal article" date="2023" name="IMA Fungus">
        <title>Comparative genomic study of the Penicillium genus elucidates a diverse pangenome and 15 lateral gene transfer events.</title>
        <authorList>
            <person name="Petersen C."/>
            <person name="Sorensen T."/>
            <person name="Nielsen M.R."/>
            <person name="Sondergaard T.E."/>
            <person name="Sorensen J.L."/>
            <person name="Fitzpatrick D.A."/>
            <person name="Frisvad J.C."/>
            <person name="Nielsen K.L."/>
        </authorList>
    </citation>
    <scope>NUCLEOTIDE SEQUENCE</scope>
    <source>
        <strain evidence="3">IBT 30069</strain>
    </source>
</reference>
<organism evidence="3 4">
    <name type="scientific">Penicillium angulare</name>
    <dbReference type="NCBI Taxonomy" id="116970"/>
    <lineage>
        <taxon>Eukaryota</taxon>
        <taxon>Fungi</taxon>
        <taxon>Dikarya</taxon>
        <taxon>Ascomycota</taxon>
        <taxon>Pezizomycotina</taxon>
        <taxon>Eurotiomycetes</taxon>
        <taxon>Eurotiomycetidae</taxon>
        <taxon>Eurotiales</taxon>
        <taxon>Aspergillaceae</taxon>
        <taxon>Penicillium</taxon>
    </lineage>
</organism>
<dbReference type="GO" id="GO:0006631">
    <property type="term" value="P:fatty acid metabolic process"/>
    <property type="evidence" value="ECO:0007669"/>
    <property type="project" value="TreeGrafter"/>
</dbReference>
<dbReference type="EMBL" id="JAPQKH010000011">
    <property type="protein sequence ID" value="KAJ5081197.1"/>
    <property type="molecule type" value="Genomic_DNA"/>
</dbReference>
<keyword evidence="4" id="KW-1185">Reference proteome</keyword>
<dbReference type="Gene3D" id="3.40.50.12780">
    <property type="entry name" value="N-terminal domain of ligase-like"/>
    <property type="match status" value="1"/>
</dbReference>
<proteinExistence type="predicted"/>
<protein>
    <submittedName>
        <fullName evidence="3">Uncharacterized protein</fullName>
    </submittedName>
</protein>
<dbReference type="AlphaFoldDB" id="A0A9W9JU04"/>
<dbReference type="PROSITE" id="PS00455">
    <property type="entry name" value="AMP_BINDING"/>
    <property type="match status" value="1"/>
</dbReference>
<dbReference type="InterPro" id="IPR042099">
    <property type="entry name" value="ANL_N_sf"/>
</dbReference>
<evidence type="ECO:0000313" key="4">
    <source>
        <dbReference type="Proteomes" id="UP001149165"/>
    </source>
</evidence>
<dbReference type="Gene3D" id="3.30.300.30">
    <property type="match status" value="1"/>
</dbReference>
<dbReference type="Pfam" id="PF00501">
    <property type="entry name" value="AMP-binding"/>
    <property type="match status" value="1"/>
</dbReference>
<accession>A0A9W9JU04</accession>
<dbReference type="Pfam" id="PF13193">
    <property type="entry name" value="AMP-binding_C"/>
    <property type="match status" value="1"/>
</dbReference>
<dbReference type="PANTHER" id="PTHR43201:SF6">
    <property type="entry name" value="ACYL COA SYNTHETASE (EUROFUNG)"/>
    <property type="match status" value="1"/>
</dbReference>
<gene>
    <name evidence="3" type="ORF">N7456_013435</name>
</gene>
<dbReference type="InterPro" id="IPR000873">
    <property type="entry name" value="AMP-dep_synth/lig_dom"/>
</dbReference>